<dbReference type="Pfam" id="PF00072">
    <property type="entry name" value="Response_reg"/>
    <property type="match status" value="1"/>
</dbReference>
<dbReference type="InterPro" id="IPR009057">
    <property type="entry name" value="Homeodomain-like_sf"/>
</dbReference>
<dbReference type="InterPro" id="IPR011006">
    <property type="entry name" value="CheY-like_superfamily"/>
</dbReference>
<protein>
    <submittedName>
        <fullName evidence="7">Response regulator</fullName>
    </submittedName>
</protein>
<keyword evidence="3" id="KW-0804">Transcription</keyword>
<dbReference type="PROSITE" id="PS50110">
    <property type="entry name" value="RESPONSE_REGULATORY"/>
    <property type="match status" value="1"/>
</dbReference>
<organism evidence="7 8">
    <name type="scientific">Paenibacillus baimaensis</name>
    <dbReference type="NCBI Taxonomy" id="2982185"/>
    <lineage>
        <taxon>Bacteria</taxon>
        <taxon>Bacillati</taxon>
        <taxon>Bacillota</taxon>
        <taxon>Bacilli</taxon>
        <taxon>Bacillales</taxon>
        <taxon>Paenibacillaceae</taxon>
        <taxon>Paenibacillus</taxon>
    </lineage>
</organism>
<dbReference type="Gene3D" id="1.10.10.60">
    <property type="entry name" value="Homeodomain-like"/>
    <property type="match status" value="2"/>
</dbReference>
<dbReference type="InterPro" id="IPR018062">
    <property type="entry name" value="HTH_AraC-typ_CS"/>
</dbReference>
<proteinExistence type="predicted"/>
<keyword evidence="8" id="KW-1185">Reference proteome</keyword>
<dbReference type="Proteomes" id="UP001652445">
    <property type="component" value="Unassembled WGS sequence"/>
</dbReference>
<dbReference type="SUPFAM" id="SSF46689">
    <property type="entry name" value="Homeodomain-like"/>
    <property type="match status" value="2"/>
</dbReference>
<evidence type="ECO:0000313" key="8">
    <source>
        <dbReference type="Proteomes" id="UP001652445"/>
    </source>
</evidence>
<dbReference type="EMBL" id="JAOQIO010000095">
    <property type="protein sequence ID" value="MCU6796032.1"/>
    <property type="molecule type" value="Genomic_DNA"/>
</dbReference>
<keyword evidence="4" id="KW-0597">Phosphoprotein</keyword>
<keyword evidence="2" id="KW-0238">DNA-binding</keyword>
<dbReference type="SUPFAM" id="SSF52172">
    <property type="entry name" value="CheY-like"/>
    <property type="match status" value="1"/>
</dbReference>
<dbReference type="PANTHER" id="PTHR43280">
    <property type="entry name" value="ARAC-FAMILY TRANSCRIPTIONAL REGULATOR"/>
    <property type="match status" value="1"/>
</dbReference>
<evidence type="ECO:0000256" key="1">
    <source>
        <dbReference type="ARBA" id="ARBA00023015"/>
    </source>
</evidence>
<comment type="caution">
    <text evidence="7">The sequence shown here is derived from an EMBL/GenBank/DDBJ whole genome shotgun (WGS) entry which is preliminary data.</text>
</comment>
<evidence type="ECO:0000256" key="4">
    <source>
        <dbReference type="PROSITE-ProRule" id="PRU00169"/>
    </source>
</evidence>
<dbReference type="Pfam" id="PF12833">
    <property type="entry name" value="HTH_18"/>
    <property type="match status" value="1"/>
</dbReference>
<accession>A0ABT2UQB5</accession>
<dbReference type="InterPro" id="IPR018060">
    <property type="entry name" value="HTH_AraC"/>
</dbReference>
<feature type="domain" description="Response regulatory" evidence="6">
    <location>
        <begin position="3"/>
        <end position="120"/>
    </location>
</feature>
<dbReference type="SMART" id="SM00448">
    <property type="entry name" value="REC"/>
    <property type="match status" value="1"/>
</dbReference>
<dbReference type="PROSITE" id="PS01124">
    <property type="entry name" value="HTH_ARAC_FAMILY_2"/>
    <property type="match status" value="1"/>
</dbReference>
<dbReference type="Gene3D" id="3.40.50.2300">
    <property type="match status" value="1"/>
</dbReference>
<evidence type="ECO:0000259" key="6">
    <source>
        <dbReference type="PROSITE" id="PS50110"/>
    </source>
</evidence>
<reference evidence="7 8" key="1">
    <citation type="submission" date="2022-09" db="EMBL/GenBank/DDBJ databases">
        <authorList>
            <person name="Han X.L."/>
            <person name="Wang Q."/>
            <person name="Lu T."/>
        </authorList>
    </citation>
    <scope>NUCLEOTIDE SEQUENCE [LARGE SCALE GENOMIC DNA]</scope>
    <source>
        <strain evidence="7 8">WQ 127069</strain>
    </source>
</reference>
<dbReference type="RefSeq" id="WP_262686883.1">
    <property type="nucleotide sequence ID" value="NZ_JAOQIO010000095.1"/>
</dbReference>
<name>A0ABT2UQB5_9BACL</name>
<feature type="domain" description="HTH araC/xylS-type" evidence="5">
    <location>
        <begin position="376"/>
        <end position="474"/>
    </location>
</feature>
<feature type="modified residue" description="4-aspartylphosphate" evidence="4">
    <location>
        <position position="55"/>
    </location>
</feature>
<evidence type="ECO:0000259" key="5">
    <source>
        <dbReference type="PROSITE" id="PS01124"/>
    </source>
</evidence>
<sequence>MIRVLVVDDDKLVRKGLISAMPWHEFDMQVVGEANNGERALEFLQTNVVDLLLTDLAMPVMSGIELMRLVRQQLPQIHIVVLTLHQDFEYVQEALRLGAIDYIAKVQLEKERFEEVLARIHKRIMQAGLLVEGNKPVIQDEDSFSLDRAYVWIALNKELSFKGMRPWSEQEGLGSHELQWIEVEPNLWLSNPVQPEDPIAQLRMKQLIDSLAGQHGWMLFGLDGLKGHKQQEIHRWLREYREKEFFYDYDPDQPAIVYLTMNNSADHQRNSSEDNSYVLKSQWSSHEWIHTDLVFSKLVYELKLLRLSQVKLIGLLYGLTDEWNRLFVPLGLVKLELNPTFDNWHKVEKWLVQVRDLIHKALARPAFSPEVIECVMKAIQMLHQELHQQVTAADISRRVNMSRSYFSQCFKEIAGKTFNDYLRQLRLEKAKEYLLYTNKTIVWIAENTGYMDEKYFSRSFREQIGILPSEFRLTMREGREMSDK</sequence>
<evidence type="ECO:0000256" key="2">
    <source>
        <dbReference type="ARBA" id="ARBA00023125"/>
    </source>
</evidence>
<dbReference type="SMART" id="SM00342">
    <property type="entry name" value="HTH_ARAC"/>
    <property type="match status" value="1"/>
</dbReference>
<gene>
    <name evidence="7" type="ORF">OB236_28315</name>
</gene>
<evidence type="ECO:0000256" key="3">
    <source>
        <dbReference type="ARBA" id="ARBA00023163"/>
    </source>
</evidence>
<evidence type="ECO:0000313" key="7">
    <source>
        <dbReference type="EMBL" id="MCU6796032.1"/>
    </source>
</evidence>
<dbReference type="CDD" id="cd17536">
    <property type="entry name" value="REC_YesN-like"/>
    <property type="match status" value="1"/>
</dbReference>
<dbReference type="PANTHER" id="PTHR43280:SF2">
    <property type="entry name" value="HTH-TYPE TRANSCRIPTIONAL REGULATOR EXSA"/>
    <property type="match status" value="1"/>
</dbReference>
<dbReference type="PROSITE" id="PS00041">
    <property type="entry name" value="HTH_ARAC_FAMILY_1"/>
    <property type="match status" value="1"/>
</dbReference>
<dbReference type="InterPro" id="IPR001789">
    <property type="entry name" value="Sig_transdc_resp-reg_receiver"/>
</dbReference>
<keyword evidence="1" id="KW-0805">Transcription regulation</keyword>